<evidence type="ECO:0000313" key="1">
    <source>
        <dbReference type="EMBL" id="MEJ2864278.1"/>
    </source>
</evidence>
<reference evidence="1 2" key="1">
    <citation type="submission" date="2024-03" db="EMBL/GenBank/DDBJ databases">
        <title>Actinomycetospora sp. OC33-EN07, a novel actinomycete isolated from wild orchid (Aerides multiflora).</title>
        <authorList>
            <person name="Suriyachadkun C."/>
        </authorList>
    </citation>
    <scope>NUCLEOTIDE SEQUENCE [LARGE SCALE GENOMIC DNA]</scope>
    <source>
        <strain evidence="1 2">OC33-EN07</strain>
    </source>
</reference>
<evidence type="ECO:0000313" key="2">
    <source>
        <dbReference type="Proteomes" id="UP001369736"/>
    </source>
</evidence>
<sequence>MTADVLTRPVATVARRGHEHDRSCYWDVFACRWAGPAHPDLAGPASVPSPRRSPED</sequence>
<accession>A0ABU8MCY9</accession>
<gene>
    <name evidence="1" type="ORF">WCD58_24185</name>
</gene>
<keyword evidence="2" id="KW-1185">Reference proteome</keyword>
<comment type="caution">
    <text evidence="1">The sequence shown here is derived from an EMBL/GenBank/DDBJ whole genome shotgun (WGS) entry which is preliminary data.</text>
</comment>
<protein>
    <submittedName>
        <fullName evidence="1">Uncharacterized protein</fullName>
    </submittedName>
</protein>
<dbReference type="Proteomes" id="UP001369736">
    <property type="component" value="Unassembled WGS sequence"/>
</dbReference>
<name>A0ABU8MCY9_9PSEU</name>
<dbReference type="EMBL" id="JBBEGM010000011">
    <property type="protein sequence ID" value="MEJ2864278.1"/>
    <property type="molecule type" value="Genomic_DNA"/>
</dbReference>
<dbReference type="RefSeq" id="WP_337705642.1">
    <property type="nucleotide sequence ID" value="NZ_JBBEGM010000011.1"/>
</dbReference>
<organism evidence="1 2">
    <name type="scientific">Actinomycetospora flava</name>
    <dbReference type="NCBI Taxonomy" id="3129232"/>
    <lineage>
        <taxon>Bacteria</taxon>
        <taxon>Bacillati</taxon>
        <taxon>Actinomycetota</taxon>
        <taxon>Actinomycetes</taxon>
        <taxon>Pseudonocardiales</taxon>
        <taxon>Pseudonocardiaceae</taxon>
        <taxon>Actinomycetospora</taxon>
    </lineage>
</organism>
<proteinExistence type="predicted"/>